<dbReference type="Proteomes" id="UP000198915">
    <property type="component" value="Unassembled WGS sequence"/>
</dbReference>
<protein>
    <submittedName>
        <fullName evidence="2">Predicted kinase, aminoglycoside phosphotransferase (APT) family</fullName>
    </submittedName>
</protein>
<dbReference type="PANTHER" id="PTHR21310">
    <property type="entry name" value="AMINOGLYCOSIDE PHOSPHOTRANSFERASE-RELATED-RELATED"/>
    <property type="match status" value="1"/>
</dbReference>
<keyword evidence="2" id="KW-0418">Kinase</keyword>
<accession>A0A1I4DMD6</accession>
<sequence length="310" mass="35424">MANKNVWDPDWDISDEIAQQLIYSQFPQLSSHTVQRLGHGWDNTVFLVGGKYVFRFPRRGLAVDLIHLEGKLLPKLDGLLTLPYPKPLFYGKGTSEYPCPFLGYSYVKGSFPQKLADEQRARSAKKLGQFLRRLHSFPVQIARENGAPEDHRKLMDIPARKEKMQVFLSRLGNQMEERERAALADYFKQLSTDPVRERNVFSHGDLHFKNVLVDEQGEVSGIIDWGDMSVGHAAGDLSIGYSFLPPRARHAFFAEYGEVDEDTKRLARMMAIYIPMLVWLQAIDDGDKRLAQEAKGTIARALTDEEFHDR</sequence>
<dbReference type="AlphaFoldDB" id="A0A1I4DMD6"/>
<dbReference type="PANTHER" id="PTHR21310:SF42">
    <property type="entry name" value="BIFUNCTIONAL AAC_APH"/>
    <property type="match status" value="1"/>
</dbReference>
<dbReference type="Pfam" id="PF01636">
    <property type="entry name" value="APH"/>
    <property type="match status" value="1"/>
</dbReference>
<name>A0A1I4DMD6_9BACL</name>
<evidence type="ECO:0000259" key="1">
    <source>
        <dbReference type="Pfam" id="PF01636"/>
    </source>
</evidence>
<keyword evidence="2" id="KW-0808">Transferase</keyword>
<evidence type="ECO:0000313" key="2">
    <source>
        <dbReference type="EMBL" id="SFK94784.1"/>
    </source>
</evidence>
<dbReference type="GO" id="GO:0016301">
    <property type="term" value="F:kinase activity"/>
    <property type="evidence" value="ECO:0007669"/>
    <property type="project" value="UniProtKB-KW"/>
</dbReference>
<dbReference type="RefSeq" id="WP_092276772.1">
    <property type="nucleotide sequence ID" value="NZ_FORT01000025.1"/>
</dbReference>
<dbReference type="SUPFAM" id="SSF56112">
    <property type="entry name" value="Protein kinase-like (PK-like)"/>
    <property type="match status" value="1"/>
</dbReference>
<organism evidence="2 3">
    <name type="scientific">Brevibacillus centrosporus</name>
    <dbReference type="NCBI Taxonomy" id="54910"/>
    <lineage>
        <taxon>Bacteria</taxon>
        <taxon>Bacillati</taxon>
        <taxon>Bacillota</taxon>
        <taxon>Bacilli</taxon>
        <taxon>Bacillales</taxon>
        <taxon>Paenibacillaceae</taxon>
        <taxon>Brevibacillus</taxon>
    </lineage>
</organism>
<dbReference type="EMBL" id="FORT01000025">
    <property type="protein sequence ID" value="SFK94784.1"/>
    <property type="molecule type" value="Genomic_DNA"/>
</dbReference>
<dbReference type="Gene3D" id="3.90.1200.10">
    <property type="match status" value="1"/>
</dbReference>
<keyword evidence="3" id="KW-1185">Reference proteome</keyword>
<proteinExistence type="predicted"/>
<evidence type="ECO:0000313" key="3">
    <source>
        <dbReference type="Proteomes" id="UP000198915"/>
    </source>
</evidence>
<reference evidence="3" key="1">
    <citation type="submission" date="2016-10" db="EMBL/GenBank/DDBJ databases">
        <authorList>
            <person name="Varghese N."/>
            <person name="Submissions S."/>
        </authorList>
    </citation>
    <scope>NUCLEOTIDE SEQUENCE [LARGE SCALE GENOMIC DNA]</scope>
    <source>
        <strain evidence="3">OK042</strain>
    </source>
</reference>
<dbReference type="InterPro" id="IPR011009">
    <property type="entry name" value="Kinase-like_dom_sf"/>
</dbReference>
<dbReference type="InterPro" id="IPR002575">
    <property type="entry name" value="Aminoglycoside_PTrfase"/>
</dbReference>
<dbReference type="InterPro" id="IPR051678">
    <property type="entry name" value="AGP_Transferase"/>
</dbReference>
<dbReference type="STRING" id="1884381.SAMN05518846_12529"/>
<feature type="domain" description="Aminoglycoside phosphotransferase" evidence="1">
    <location>
        <begin position="33"/>
        <end position="262"/>
    </location>
</feature>
<dbReference type="Gene3D" id="3.30.200.20">
    <property type="entry name" value="Phosphorylase Kinase, domain 1"/>
    <property type="match status" value="1"/>
</dbReference>
<gene>
    <name evidence="2" type="ORF">SAMN05518846_12529</name>
</gene>